<evidence type="ECO:0000313" key="3">
    <source>
        <dbReference type="Proteomes" id="UP001595826"/>
    </source>
</evidence>
<gene>
    <name evidence="2" type="ORF">ACFOWD_04615</name>
</gene>
<keyword evidence="1" id="KW-1133">Transmembrane helix</keyword>
<dbReference type="RefSeq" id="WP_298991282.1">
    <property type="nucleotide sequence ID" value="NZ_JBHSCY010000001.1"/>
</dbReference>
<dbReference type="EMBL" id="JBHSCY010000001">
    <property type="protein sequence ID" value="MFC4268180.1"/>
    <property type="molecule type" value="Genomic_DNA"/>
</dbReference>
<keyword evidence="1" id="KW-0812">Transmembrane</keyword>
<evidence type="ECO:0000256" key="1">
    <source>
        <dbReference type="SAM" id="Phobius"/>
    </source>
</evidence>
<name>A0ABV8R8A2_9FLAO</name>
<keyword evidence="1" id="KW-0472">Membrane</keyword>
<proteinExistence type="predicted"/>
<sequence>MNPFIYVLTTNGVLFLLSIIFWKFPPKKINNLYGYRTHKTMLNQQIWDFANKTFNEAFVKYSGLSFLASLVLANFAKSELTWQPMVLVALSILVAIVKTERAISENFTEEGKKK</sequence>
<evidence type="ECO:0000313" key="2">
    <source>
        <dbReference type="EMBL" id="MFC4268180.1"/>
    </source>
</evidence>
<feature type="transmembrane region" description="Helical" evidence="1">
    <location>
        <begin position="6"/>
        <end position="24"/>
    </location>
</feature>
<dbReference type="InterPro" id="IPR025962">
    <property type="entry name" value="SdpI/YhfL"/>
</dbReference>
<comment type="caution">
    <text evidence="2">The sequence shown here is derived from an EMBL/GenBank/DDBJ whole genome shotgun (WGS) entry which is preliminary data.</text>
</comment>
<reference evidence="3" key="1">
    <citation type="journal article" date="2019" name="Int. J. Syst. Evol. Microbiol.">
        <title>The Global Catalogue of Microorganisms (GCM) 10K type strain sequencing project: providing services to taxonomists for standard genome sequencing and annotation.</title>
        <authorList>
            <consortium name="The Broad Institute Genomics Platform"/>
            <consortium name="The Broad Institute Genome Sequencing Center for Infectious Disease"/>
            <person name="Wu L."/>
            <person name="Ma J."/>
        </authorList>
    </citation>
    <scope>NUCLEOTIDE SEQUENCE [LARGE SCALE GENOMIC DNA]</scope>
    <source>
        <strain evidence="3">CECT 8655</strain>
    </source>
</reference>
<accession>A0ABV8R8A2</accession>
<feature type="transmembrane region" description="Helical" evidence="1">
    <location>
        <begin position="81"/>
        <end position="97"/>
    </location>
</feature>
<feature type="transmembrane region" description="Helical" evidence="1">
    <location>
        <begin position="58"/>
        <end position="75"/>
    </location>
</feature>
<dbReference type="Pfam" id="PF13630">
    <property type="entry name" value="SdpI"/>
    <property type="match status" value="1"/>
</dbReference>
<organism evidence="2 3">
    <name type="scientific">Polaribacter marinivivus</name>
    <dbReference type="NCBI Taxonomy" id="1524260"/>
    <lineage>
        <taxon>Bacteria</taxon>
        <taxon>Pseudomonadati</taxon>
        <taxon>Bacteroidota</taxon>
        <taxon>Flavobacteriia</taxon>
        <taxon>Flavobacteriales</taxon>
        <taxon>Flavobacteriaceae</taxon>
    </lineage>
</organism>
<dbReference type="Proteomes" id="UP001595826">
    <property type="component" value="Unassembled WGS sequence"/>
</dbReference>
<keyword evidence="3" id="KW-1185">Reference proteome</keyword>
<protein>
    <submittedName>
        <fullName evidence="2">SdpI family protein</fullName>
    </submittedName>
</protein>